<dbReference type="AlphaFoldDB" id="A0A268F8H6"/>
<comment type="subcellular location">
    <subcellularLocation>
        <location evidence="1">Endoplasmic reticulum</location>
    </subcellularLocation>
</comment>
<evidence type="ECO:0000313" key="7">
    <source>
        <dbReference type="Proteomes" id="UP000216961"/>
    </source>
</evidence>
<name>A0A268F8H6_NIACI</name>
<dbReference type="PANTHER" id="PTHR12867:SF6">
    <property type="entry name" value="N-ACETYLGLUCOSAMINYLDIPHOSPHODOLICHOL N-ACETYLGLUCOSAMINYLTRANSFERASE"/>
    <property type="match status" value="1"/>
</dbReference>
<sequence length="163" mass="19220">MIFVTVGTHEQQFNRLIMEIDQLKANGRIDDEVFIQTGYSDYEPKHCQWTKFVSFDEMTNYIEKSRIVITHGGPASFLSVLEKHKSPIVVPRKFEFDEHVNNHQFDFAKRIQERGYGIYLVDDIKDLSETIKNFSDTNEDFVSNNTQFIDQFKIIIKDLMRSK</sequence>
<comment type="caution">
    <text evidence="6">The sequence shown here is derived from an EMBL/GenBank/DDBJ whole genome shotgun (WGS) entry which is preliminary data.</text>
</comment>
<evidence type="ECO:0000256" key="2">
    <source>
        <dbReference type="ARBA" id="ARBA00006962"/>
    </source>
</evidence>
<evidence type="ECO:0000256" key="3">
    <source>
        <dbReference type="ARBA" id="ARBA00022676"/>
    </source>
</evidence>
<dbReference type="EMBL" id="NPBQ01000114">
    <property type="protein sequence ID" value="PAD81691.1"/>
    <property type="molecule type" value="Genomic_DNA"/>
</dbReference>
<keyword evidence="5" id="KW-0256">Endoplasmic reticulum</keyword>
<dbReference type="SUPFAM" id="SSF53756">
    <property type="entry name" value="UDP-Glycosyltransferase/glycogen phosphorylase"/>
    <property type="match status" value="1"/>
</dbReference>
<keyword evidence="3" id="KW-0328">Glycosyltransferase</keyword>
<evidence type="ECO:0000256" key="4">
    <source>
        <dbReference type="ARBA" id="ARBA00022679"/>
    </source>
</evidence>
<dbReference type="GO" id="GO:0016758">
    <property type="term" value="F:hexosyltransferase activity"/>
    <property type="evidence" value="ECO:0007669"/>
    <property type="project" value="InterPro"/>
</dbReference>
<dbReference type="Gene3D" id="3.40.50.2000">
    <property type="entry name" value="Glycogen Phosphorylase B"/>
    <property type="match status" value="1"/>
</dbReference>
<dbReference type="KEGG" id="bcir:C2I06_16005"/>
<accession>A0A268F8H6</accession>
<comment type="similarity">
    <text evidence="2">Belongs to the glycosyltransferase 28 family.</text>
</comment>
<proteinExistence type="inferred from homology"/>
<gene>
    <name evidence="6" type="ORF">CHH57_18770</name>
</gene>
<organism evidence="6 7">
    <name type="scientific">Niallia circulans</name>
    <name type="common">Bacillus circulans</name>
    <dbReference type="NCBI Taxonomy" id="1397"/>
    <lineage>
        <taxon>Bacteria</taxon>
        <taxon>Bacillati</taxon>
        <taxon>Bacillota</taxon>
        <taxon>Bacilli</taxon>
        <taxon>Bacillales</taxon>
        <taxon>Bacillaceae</taxon>
        <taxon>Niallia</taxon>
    </lineage>
</organism>
<dbReference type="InterPro" id="IPR007235">
    <property type="entry name" value="Glyco_trans_28_C"/>
</dbReference>
<dbReference type="PANTHER" id="PTHR12867">
    <property type="entry name" value="GLYCOSYL TRANSFERASE-RELATED"/>
    <property type="match status" value="1"/>
</dbReference>
<evidence type="ECO:0000256" key="1">
    <source>
        <dbReference type="ARBA" id="ARBA00004240"/>
    </source>
</evidence>
<keyword evidence="4" id="KW-0808">Transferase</keyword>
<dbReference type="GO" id="GO:0006488">
    <property type="term" value="P:dolichol-linked oligosaccharide biosynthetic process"/>
    <property type="evidence" value="ECO:0007669"/>
    <property type="project" value="InterPro"/>
</dbReference>
<dbReference type="InterPro" id="IPR039042">
    <property type="entry name" value="Alg13-like"/>
</dbReference>
<reference evidence="6 7" key="1">
    <citation type="submission" date="2017-07" db="EMBL/GenBank/DDBJ databases">
        <title>Isolation and whole genome analysis of endospore-forming bacteria from heroin.</title>
        <authorList>
            <person name="Kalinowski J."/>
            <person name="Ahrens B."/>
            <person name="Al-Dilaimi A."/>
            <person name="Winkler A."/>
            <person name="Wibberg D."/>
            <person name="Schleenbecker U."/>
            <person name="Ruckert C."/>
            <person name="Wolfel R."/>
            <person name="Grass G."/>
        </authorList>
    </citation>
    <scope>NUCLEOTIDE SEQUENCE [LARGE SCALE GENOMIC DNA]</scope>
    <source>
        <strain evidence="6 7">7521-2</strain>
    </source>
</reference>
<dbReference type="InterPro" id="IPR048097">
    <property type="entry name" value="Cps14G-like"/>
</dbReference>
<dbReference type="Pfam" id="PF04101">
    <property type="entry name" value="Glyco_tran_28_C"/>
    <property type="match status" value="1"/>
</dbReference>
<evidence type="ECO:0000256" key="5">
    <source>
        <dbReference type="ARBA" id="ARBA00022824"/>
    </source>
</evidence>
<evidence type="ECO:0000313" key="6">
    <source>
        <dbReference type="EMBL" id="PAD81691.1"/>
    </source>
</evidence>
<dbReference type="Proteomes" id="UP000216961">
    <property type="component" value="Unassembled WGS sequence"/>
</dbReference>
<dbReference type="NCBIfam" id="NF041548">
    <property type="entry name" value="PssE"/>
    <property type="match status" value="1"/>
</dbReference>
<protein>
    <submittedName>
        <fullName evidence="6">Multidrug MFS transporter</fullName>
    </submittedName>
</protein>
<dbReference type="RefSeq" id="WP_095332675.1">
    <property type="nucleotide sequence ID" value="NZ_CP026031.1"/>
</dbReference>